<reference evidence="2" key="1">
    <citation type="submission" date="2014-07" db="EMBL/GenBank/DDBJ databases">
        <authorList>
            <person name="Urmite Genomes Urmite Genomes"/>
        </authorList>
    </citation>
    <scope>NUCLEOTIDE SEQUENCE</scope>
    <source>
        <strain evidence="2">11W110_air</strain>
    </source>
</reference>
<dbReference type="PATRIC" id="fig|1461584.3.peg.3035"/>
<evidence type="ECO:0000313" key="2">
    <source>
        <dbReference type="EMBL" id="CEA09688.1"/>
    </source>
</evidence>
<sequence>MELIFRRVTCGLPQILIAGCRHFYQLPEVALRPRPELQPCVPQLCPYLEYGRSNVFRVSGFERHRHGVERSKGSPKMQVRYQVVQCLHLNERRFTASLKTFRQEGDKSAYEGSDEHPKNLRQPRHCVSLILFLPEGGWKRRLRAGMSPAIDSEHPLASKVILRDTAGDSVDVAAKTPAMAEELGRLPSLAPRLGVPAPWMPHLPPGHINHLAPATAGRASSGPPHAASRRAPARRPAPPGARGCRRSPGLLHGRARRRGPAVPPSGNIRIPTRAPRRSGRPAEPPPPRRSAPADTAGRSVPRG</sequence>
<organism evidence="2">
    <name type="scientific">Arthrobacter saudimassiliensis</name>
    <dbReference type="NCBI Taxonomy" id="1461584"/>
    <lineage>
        <taxon>Bacteria</taxon>
        <taxon>Bacillati</taxon>
        <taxon>Actinomycetota</taxon>
        <taxon>Actinomycetes</taxon>
        <taxon>Micrococcales</taxon>
        <taxon>Micrococcaceae</taxon>
        <taxon>Arthrobacter</taxon>
    </lineage>
</organism>
<feature type="compositionally biased region" description="Low complexity" evidence="1">
    <location>
        <begin position="216"/>
        <end position="226"/>
    </location>
</feature>
<dbReference type="AlphaFoldDB" id="A0A078MR68"/>
<feature type="region of interest" description="Disordered" evidence="1">
    <location>
        <begin position="206"/>
        <end position="303"/>
    </location>
</feature>
<proteinExistence type="predicted"/>
<accession>A0A078MR68</accession>
<name>A0A078MR68_9MICC</name>
<dbReference type="EMBL" id="LN483072">
    <property type="protein sequence ID" value="CEA09688.1"/>
    <property type="molecule type" value="Genomic_DNA"/>
</dbReference>
<evidence type="ECO:0000256" key="1">
    <source>
        <dbReference type="SAM" id="MobiDB-lite"/>
    </source>
</evidence>
<dbReference type="PROSITE" id="PS51257">
    <property type="entry name" value="PROKAR_LIPOPROTEIN"/>
    <property type="match status" value="1"/>
</dbReference>
<gene>
    <name evidence="2" type="ORF">BN1051_03060</name>
</gene>
<protein>
    <submittedName>
        <fullName evidence="2">Uncharacterized protein</fullName>
    </submittedName>
</protein>
<feature type="compositionally biased region" description="Low complexity" evidence="1">
    <location>
        <begin position="240"/>
        <end position="249"/>
    </location>
</feature>